<name>A0A382P9C4_9ZZZZ</name>
<reference evidence="1" key="1">
    <citation type="submission" date="2018-05" db="EMBL/GenBank/DDBJ databases">
        <authorList>
            <person name="Lanie J.A."/>
            <person name="Ng W.-L."/>
            <person name="Kazmierczak K.M."/>
            <person name="Andrzejewski T.M."/>
            <person name="Davidsen T.M."/>
            <person name="Wayne K.J."/>
            <person name="Tettelin H."/>
            <person name="Glass J.I."/>
            <person name="Rusch D."/>
            <person name="Podicherti R."/>
            <person name="Tsui H.-C.T."/>
            <person name="Winkler M.E."/>
        </authorList>
    </citation>
    <scope>NUCLEOTIDE SEQUENCE</scope>
</reference>
<proteinExistence type="predicted"/>
<protein>
    <submittedName>
        <fullName evidence="1">Uncharacterized protein</fullName>
    </submittedName>
</protein>
<evidence type="ECO:0000313" key="1">
    <source>
        <dbReference type="EMBL" id="SVC68522.1"/>
    </source>
</evidence>
<gene>
    <name evidence="1" type="ORF">METZ01_LOCUS321376</name>
</gene>
<dbReference type="AlphaFoldDB" id="A0A382P9C4"/>
<feature type="non-terminal residue" evidence="1">
    <location>
        <position position="28"/>
    </location>
</feature>
<sequence>MSGFIASNGRAAPSTWNLASSIWNRSRP</sequence>
<dbReference type="EMBL" id="UINC01104964">
    <property type="protein sequence ID" value="SVC68522.1"/>
    <property type="molecule type" value="Genomic_DNA"/>
</dbReference>
<organism evidence="1">
    <name type="scientific">marine metagenome</name>
    <dbReference type="NCBI Taxonomy" id="408172"/>
    <lineage>
        <taxon>unclassified sequences</taxon>
        <taxon>metagenomes</taxon>
        <taxon>ecological metagenomes</taxon>
    </lineage>
</organism>
<accession>A0A382P9C4</accession>